<name>A0A0L6UFA7_9BASI</name>
<gene>
    <name evidence="1" type="ORF">VP01_656g6</name>
</gene>
<accession>A0A0L6UFA7</accession>
<reference evidence="1 2" key="1">
    <citation type="submission" date="2015-08" db="EMBL/GenBank/DDBJ databases">
        <title>Next Generation Sequencing and Analysis of the Genome of Puccinia sorghi L Schw, the Causal Agent of Maize Common Rust.</title>
        <authorList>
            <person name="Rochi L."/>
            <person name="Burguener G."/>
            <person name="Darino M."/>
            <person name="Turjanski A."/>
            <person name="Kreff E."/>
            <person name="Dieguez M.J."/>
            <person name="Sacco F."/>
        </authorList>
    </citation>
    <scope>NUCLEOTIDE SEQUENCE [LARGE SCALE GENOMIC DNA]</scope>
    <source>
        <strain evidence="1 2">RO10H11247</strain>
    </source>
</reference>
<protein>
    <submittedName>
        <fullName evidence="1">Uncharacterized protein</fullName>
    </submittedName>
</protein>
<proteinExistence type="predicted"/>
<dbReference type="EMBL" id="LAVV01011907">
    <property type="protein sequence ID" value="KNZ47258.1"/>
    <property type="molecule type" value="Genomic_DNA"/>
</dbReference>
<evidence type="ECO:0000313" key="2">
    <source>
        <dbReference type="Proteomes" id="UP000037035"/>
    </source>
</evidence>
<organism evidence="1 2">
    <name type="scientific">Puccinia sorghi</name>
    <dbReference type="NCBI Taxonomy" id="27349"/>
    <lineage>
        <taxon>Eukaryota</taxon>
        <taxon>Fungi</taxon>
        <taxon>Dikarya</taxon>
        <taxon>Basidiomycota</taxon>
        <taxon>Pucciniomycotina</taxon>
        <taxon>Pucciniomycetes</taxon>
        <taxon>Pucciniales</taxon>
        <taxon>Pucciniaceae</taxon>
        <taxon>Puccinia</taxon>
    </lineage>
</organism>
<dbReference type="VEuPathDB" id="FungiDB:VP01_656g6"/>
<keyword evidence="2" id="KW-1185">Reference proteome</keyword>
<dbReference type="AlphaFoldDB" id="A0A0L6UFA7"/>
<dbReference type="Proteomes" id="UP000037035">
    <property type="component" value="Unassembled WGS sequence"/>
</dbReference>
<comment type="caution">
    <text evidence="1">The sequence shown here is derived from an EMBL/GenBank/DDBJ whole genome shotgun (WGS) entry which is preliminary data.</text>
</comment>
<evidence type="ECO:0000313" key="1">
    <source>
        <dbReference type="EMBL" id="KNZ47258.1"/>
    </source>
</evidence>
<sequence>MKHKCPTINPSYQNHVTNIQTLDANITGGNQGSTPKHVSSTQMYLGVDTLQGNDIYSVCQVTPKRITCGLKIKKDQSGSTKIFHDHLQKVLRLVDPKAKRKIH</sequence>